<dbReference type="Gene3D" id="1.10.340.30">
    <property type="entry name" value="Hypothetical protein, domain 2"/>
    <property type="match status" value="1"/>
</dbReference>
<dbReference type="SUPFAM" id="SSF48150">
    <property type="entry name" value="DNA-glycosylase"/>
    <property type="match status" value="1"/>
</dbReference>
<dbReference type="GO" id="GO:0005737">
    <property type="term" value="C:cytoplasm"/>
    <property type="evidence" value="ECO:0007669"/>
    <property type="project" value="TreeGrafter"/>
</dbReference>
<evidence type="ECO:0000313" key="4">
    <source>
        <dbReference type="Proteomes" id="UP000182977"/>
    </source>
</evidence>
<dbReference type="GO" id="GO:0032993">
    <property type="term" value="C:protein-DNA complex"/>
    <property type="evidence" value="ECO:0007669"/>
    <property type="project" value="TreeGrafter"/>
</dbReference>
<reference evidence="4" key="1">
    <citation type="submission" date="2016-10" db="EMBL/GenBank/DDBJ databases">
        <authorList>
            <person name="Varghese N."/>
            <person name="Submissions S."/>
        </authorList>
    </citation>
    <scope>NUCLEOTIDE SEQUENCE [LARGE SCALE GENOMIC DNA]</scope>
    <source>
        <strain evidence="4">DSM 45079</strain>
    </source>
</reference>
<dbReference type="PANTHER" id="PTHR43003:SF6">
    <property type="entry name" value="DNA GLYCOSYLASE"/>
    <property type="match status" value="1"/>
</dbReference>
<evidence type="ECO:0000256" key="2">
    <source>
        <dbReference type="ARBA" id="ARBA00023204"/>
    </source>
</evidence>
<name>A0A1H2LYG2_9ACTN</name>
<dbReference type="STRING" id="419479.SAMN04488563_6844"/>
<evidence type="ECO:0000313" key="3">
    <source>
        <dbReference type="EMBL" id="SDU86043.1"/>
    </source>
</evidence>
<dbReference type="AlphaFoldDB" id="A0A1H2LYG2"/>
<keyword evidence="2" id="KW-0234">DNA repair</keyword>
<dbReference type="GO" id="GO:0043916">
    <property type="term" value="F:DNA-7-methylguanine glycosylase activity"/>
    <property type="evidence" value="ECO:0007669"/>
    <property type="project" value="TreeGrafter"/>
</dbReference>
<dbReference type="PANTHER" id="PTHR43003">
    <property type="entry name" value="DNA-3-METHYLADENINE GLYCOSYLASE"/>
    <property type="match status" value="1"/>
</dbReference>
<keyword evidence="4" id="KW-1185">Reference proteome</keyword>
<proteinExistence type="predicted"/>
<dbReference type="GO" id="GO:0008725">
    <property type="term" value="F:DNA-3-methyladenine glycosylase activity"/>
    <property type="evidence" value="ECO:0007669"/>
    <property type="project" value="TreeGrafter"/>
</dbReference>
<protein>
    <submittedName>
        <fullName evidence="3">3-methyladenine DNA glycosylase/8-oxoguanine DNA glycosylase</fullName>
    </submittedName>
</protein>
<dbReference type="GO" id="GO:0006307">
    <property type="term" value="P:DNA alkylation repair"/>
    <property type="evidence" value="ECO:0007669"/>
    <property type="project" value="TreeGrafter"/>
</dbReference>
<dbReference type="GO" id="GO:0006285">
    <property type="term" value="P:base-excision repair, AP site formation"/>
    <property type="evidence" value="ECO:0007669"/>
    <property type="project" value="TreeGrafter"/>
</dbReference>
<dbReference type="InterPro" id="IPR051912">
    <property type="entry name" value="Alkylbase_DNA_Glycosylase/TA"/>
</dbReference>
<dbReference type="OrthoDB" id="5501430at2"/>
<accession>A0A1H2LYG2</accession>
<dbReference type="RefSeq" id="WP_046771482.1">
    <property type="nucleotide sequence ID" value="NZ_LBMC01000043.1"/>
</dbReference>
<organism evidence="3 4">
    <name type="scientific">Jiangella alkaliphila</name>
    <dbReference type="NCBI Taxonomy" id="419479"/>
    <lineage>
        <taxon>Bacteria</taxon>
        <taxon>Bacillati</taxon>
        <taxon>Actinomycetota</taxon>
        <taxon>Actinomycetes</taxon>
        <taxon>Jiangellales</taxon>
        <taxon>Jiangellaceae</taxon>
        <taxon>Jiangella</taxon>
    </lineage>
</organism>
<dbReference type="EMBL" id="LT629791">
    <property type="protein sequence ID" value="SDU86043.1"/>
    <property type="molecule type" value="Genomic_DNA"/>
</dbReference>
<dbReference type="GO" id="GO:0032131">
    <property type="term" value="F:alkylated DNA binding"/>
    <property type="evidence" value="ECO:0007669"/>
    <property type="project" value="TreeGrafter"/>
</dbReference>
<dbReference type="InterPro" id="IPR011257">
    <property type="entry name" value="DNA_glycosylase"/>
</dbReference>
<gene>
    <name evidence="3" type="ORF">SAMN04488563_6844</name>
</gene>
<evidence type="ECO:0000256" key="1">
    <source>
        <dbReference type="ARBA" id="ARBA00022763"/>
    </source>
</evidence>
<dbReference type="Proteomes" id="UP000182977">
    <property type="component" value="Chromosome I"/>
</dbReference>
<sequence>MERTWRPRRPVDVLATLGAQQRGPYDPAFQVDARGRVWRTCRPGGEPATVCVARAAGGEVTATAWGPGAAAALDAVPLWLGDADDPDDFRPEHPVLADAIRRFPGTLIGRTGLVMEALVPAILEQKVTGTEAYRGWMRLLRRFGEPAPGPAPDRMRVVPPSGAWARIPSWEYHRAGVGPQRSRTIVTAGRHVARLEEITGLASDEADRRLRAVPGIGVWTSAEVRQRVLGDADAVSVGDYGLPHAVAYALTGERRGSDELMLELLEPYRGHRHRACVLLLRAGATPPRRGPRAPVRDFRSM</sequence>
<keyword evidence="1" id="KW-0227">DNA damage</keyword>